<evidence type="ECO:0000256" key="1">
    <source>
        <dbReference type="ARBA" id="ARBA00004496"/>
    </source>
</evidence>
<keyword evidence="3 12" id="KW-0004">4Fe-4S</keyword>
<dbReference type="GO" id="GO:0047134">
    <property type="term" value="F:protein-disulfide reductase [NAD(P)H] activity"/>
    <property type="evidence" value="ECO:0007669"/>
    <property type="project" value="TreeGrafter"/>
</dbReference>
<dbReference type="HAMAP" id="MF_01479">
    <property type="entry name" value="WhiB"/>
    <property type="match status" value="1"/>
</dbReference>
<evidence type="ECO:0000256" key="8">
    <source>
        <dbReference type="ARBA" id="ARBA00023015"/>
    </source>
</evidence>
<dbReference type="GO" id="GO:0005737">
    <property type="term" value="C:cytoplasm"/>
    <property type="evidence" value="ECO:0007669"/>
    <property type="project" value="UniProtKB-SubCell"/>
</dbReference>
<protein>
    <recommendedName>
        <fullName evidence="12">Transcriptional regulator WhiB</fullName>
    </recommendedName>
</protein>
<keyword evidence="5 12" id="KW-0479">Metal-binding</keyword>
<keyword evidence="7 12" id="KW-0411">Iron-sulfur</keyword>
<gene>
    <name evidence="12" type="primary">whiB</name>
    <name evidence="15" type="ORF">SAMN04487820_1028</name>
</gene>
<feature type="domain" description="4Fe-4S Wbl-type" evidence="14">
    <location>
        <begin position="44"/>
        <end position="108"/>
    </location>
</feature>
<dbReference type="GO" id="GO:0046872">
    <property type="term" value="F:metal ion binding"/>
    <property type="evidence" value="ECO:0007669"/>
    <property type="project" value="UniProtKB-KW"/>
</dbReference>
<keyword evidence="4 12" id="KW-0963">Cytoplasm</keyword>
<feature type="binding site" evidence="12">
    <location>
        <position position="78"/>
    </location>
    <ligand>
        <name>[4Fe-4S] cluster</name>
        <dbReference type="ChEBI" id="CHEBI:49883"/>
    </ligand>
</feature>
<dbReference type="GO" id="GO:0035731">
    <property type="term" value="F:dinitrosyl-iron complex binding"/>
    <property type="evidence" value="ECO:0007669"/>
    <property type="project" value="UniProtKB-UniRule"/>
</dbReference>
<evidence type="ECO:0000256" key="7">
    <source>
        <dbReference type="ARBA" id="ARBA00023014"/>
    </source>
</evidence>
<evidence type="ECO:0000256" key="4">
    <source>
        <dbReference type="ARBA" id="ARBA00022490"/>
    </source>
</evidence>
<dbReference type="GO" id="GO:0051539">
    <property type="term" value="F:4 iron, 4 sulfur cluster binding"/>
    <property type="evidence" value="ECO:0007669"/>
    <property type="project" value="UniProtKB-UniRule"/>
</dbReference>
<comment type="cofactor">
    <cofactor evidence="12">
        <name>[4Fe-4S] cluster</name>
        <dbReference type="ChEBI" id="CHEBI:49883"/>
    </cofactor>
    <text evidence="12">Binds 1 [4Fe-4S] cluster per subunit. Following nitrosylation of the [4Fe-4S] cluster binds 1 [4Fe-8(NO)] cluster per subunit.</text>
</comment>
<evidence type="ECO:0000256" key="10">
    <source>
        <dbReference type="ARBA" id="ARBA00023157"/>
    </source>
</evidence>
<keyword evidence="16" id="KW-1185">Reference proteome</keyword>
<keyword evidence="6 12" id="KW-0408">Iron</keyword>
<dbReference type="Pfam" id="PF02467">
    <property type="entry name" value="Whib"/>
    <property type="match status" value="1"/>
</dbReference>
<feature type="binding site" evidence="12">
    <location>
        <position position="45"/>
    </location>
    <ligand>
        <name>[4Fe-4S] cluster</name>
        <dbReference type="ChEBI" id="CHEBI:49883"/>
    </ligand>
</feature>
<dbReference type="InterPro" id="IPR003482">
    <property type="entry name" value="Whib"/>
</dbReference>
<organism evidence="15 16">
    <name type="scientific">Actinopolyspora mzabensis</name>
    <dbReference type="NCBI Taxonomy" id="995066"/>
    <lineage>
        <taxon>Bacteria</taxon>
        <taxon>Bacillati</taxon>
        <taxon>Actinomycetota</taxon>
        <taxon>Actinomycetes</taxon>
        <taxon>Actinopolysporales</taxon>
        <taxon>Actinopolysporaceae</taxon>
        <taxon>Actinopolyspora</taxon>
    </lineage>
</organism>
<proteinExistence type="inferred from homology"/>
<comment type="PTM">
    <text evidence="12">Upon Fe-S cluster removal intramolecular disulfide bonds are formed.</text>
</comment>
<dbReference type="EMBL" id="FNFM01000002">
    <property type="protein sequence ID" value="SDJ77045.1"/>
    <property type="molecule type" value="Genomic_DNA"/>
</dbReference>
<comment type="function">
    <text evidence="12">Acts as a transcriptional regulator. Probably redox-responsive. The apo- but not holo-form probably binds DNA.</text>
</comment>
<feature type="binding site" evidence="12">
    <location>
        <position position="75"/>
    </location>
    <ligand>
        <name>[4Fe-4S] cluster</name>
        <dbReference type="ChEBI" id="CHEBI:49883"/>
    </ligand>
</feature>
<dbReference type="PROSITE" id="PS51674">
    <property type="entry name" value="4FE4S_WBL"/>
    <property type="match status" value="1"/>
</dbReference>
<comment type="PTM">
    <text evidence="12">The Fe-S cluster can be nitrosylated by nitric oxide (NO).</text>
</comment>
<evidence type="ECO:0000256" key="3">
    <source>
        <dbReference type="ARBA" id="ARBA00022485"/>
    </source>
</evidence>
<dbReference type="InterPro" id="IPR034768">
    <property type="entry name" value="4FE4S_WBL"/>
</dbReference>
<reference evidence="16" key="1">
    <citation type="submission" date="2016-10" db="EMBL/GenBank/DDBJ databases">
        <authorList>
            <person name="Varghese N."/>
            <person name="Submissions S."/>
        </authorList>
    </citation>
    <scope>NUCLEOTIDE SEQUENCE [LARGE SCALE GENOMIC DNA]</scope>
    <source>
        <strain evidence="16">DSM 45460</strain>
    </source>
</reference>
<evidence type="ECO:0000313" key="15">
    <source>
        <dbReference type="EMBL" id="SDJ77045.1"/>
    </source>
</evidence>
<keyword evidence="10 12" id="KW-1015">Disulfide bond</keyword>
<dbReference type="PANTHER" id="PTHR38839">
    <property type="entry name" value="TRANSCRIPTIONAL REGULATOR WHID-RELATED"/>
    <property type="match status" value="1"/>
</dbReference>
<keyword evidence="11 12" id="KW-0804">Transcription</keyword>
<comment type="subcellular location">
    <subcellularLocation>
        <location evidence="1 12">Cytoplasm</location>
    </subcellularLocation>
</comment>
<feature type="binding site" evidence="12">
    <location>
        <position position="84"/>
    </location>
    <ligand>
        <name>[4Fe-4S] cluster</name>
        <dbReference type="ChEBI" id="CHEBI:49883"/>
    </ligand>
</feature>
<evidence type="ECO:0000256" key="5">
    <source>
        <dbReference type="ARBA" id="ARBA00022723"/>
    </source>
</evidence>
<evidence type="ECO:0000313" key="16">
    <source>
        <dbReference type="Proteomes" id="UP000199213"/>
    </source>
</evidence>
<evidence type="ECO:0000256" key="2">
    <source>
        <dbReference type="ARBA" id="ARBA00006597"/>
    </source>
</evidence>
<evidence type="ECO:0000256" key="11">
    <source>
        <dbReference type="ARBA" id="ARBA00023163"/>
    </source>
</evidence>
<evidence type="ECO:0000256" key="12">
    <source>
        <dbReference type="HAMAP-Rule" id="MF_01479"/>
    </source>
</evidence>
<evidence type="ECO:0000256" key="9">
    <source>
        <dbReference type="ARBA" id="ARBA00023125"/>
    </source>
</evidence>
<dbReference type="Proteomes" id="UP000199213">
    <property type="component" value="Unassembled WGS sequence"/>
</dbReference>
<sequence>MGRPGSDATSNPQAPYVSGRFTSAGNGPVPPPVIHYWDWQLRAACRGVDPNIFFAPDGETRNDRERRQRVAKSICQDCPVRQLCLNHAHAVGETYGVWGGYTELERSPRNRRGGSP</sequence>
<evidence type="ECO:0000259" key="14">
    <source>
        <dbReference type="PROSITE" id="PS51674"/>
    </source>
</evidence>
<keyword evidence="9 12" id="KW-0238">DNA-binding</keyword>
<dbReference type="GO" id="GO:0045454">
    <property type="term" value="P:cell redox homeostasis"/>
    <property type="evidence" value="ECO:0007669"/>
    <property type="project" value="TreeGrafter"/>
</dbReference>
<accession>A0A1G8WH95</accession>
<keyword evidence="8 12" id="KW-0805">Transcription regulation</keyword>
<dbReference type="PANTHER" id="PTHR38839:SF5">
    <property type="entry name" value="TRANSCRIPTIONAL REGULATOR WHID"/>
    <property type="match status" value="1"/>
</dbReference>
<evidence type="ECO:0000256" key="6">
    <source>
        <dbReference type="ARBA" id="ARBA00023004"/>
    </source>
</evidence>
<dbReference type="GO" id="GO:0003677">
    <property type="term" value="F:DNA binding"/>
    <property type="evidence" value="ECO:0007669"/>
    <property type="project" value="UniProtKB-UniRule"/>
</dbReference>
<evidence type="ECO:0000256" key="13">
    <source>
        <dbReference type="SAM" id="MobiDB-lite"/>
    </source>
</evidence>
<comment type="similarity">
    <text evidence="2 12">Belongs to the WhiB family.</text>
</comment>
<dbReference type="GO" id="GO:0045892">
    <property type="term" value="P:negative regulation of DNA-templated transcription"/>
    <property type="evidence" value="ECO:0007669"/>
    <property type="project" value="TreeGrafter"/>
</dbReference>
<feature type="region of interest" description="Disordered" evidence="13">
    <location>
        <begin position="1"/>
        <end position="28"/>
    </location>
</feature>
<dbReference type="AlphaFoldDB" id="A0A1G8WH95"/>
<name>A0A1G8WH95_ACTMZ</name>